<dbReference type="AlphaFoldDB" id="A0A7S2KEW4"/>
<evidence type="ECO:0000256" key="6">
    <source>
        <dbReference type="ARBA" id="ARBA00023136"/>
    </source>
</evidence>
<dbReference type="Pfam" id="PF02386">
    <property type="entry name" value="TrkH"/>
    <property type="match status" value="1"/>
</dbReference>
<dbReference type="GO" id="GO:0005886">
    <property type="term" value="C:plasma membrane"/>
    <property type="evidence" value="ECO:0007669"/>
    <property type="project" value="TreeGrafter"/>
</dbReference>
<proteinExistence type="predicted"/>
<keyword evidence="6 8" id="KW-0472">Membrane</keyword>
<feature type="region of interest" description="Disordered" evidence="7">
    <location>
        <begin position="336"/>
        <end position="398"/>
    </location>
</feature>
<reference evidence="9" key="1">
    <citation type="submission" date="2021-01" db="EMBL/GenBank/DDBJ databases">
        <authorList>
            <person name="Corre E."/>
            <person name="Pelletier E."/>
            <person name="Niang G."/>
            <person name="Scheremetjew M."/>
            <person name="Finn R."/>
            <person name="Kale V."/>
            <person name="Holt S."/>
            <person name="Cochrane G."/>
            <person name="Meng A."/>
            <person name="Brown T."/>
            <person name="Cohen L."/>
        </authorList>
    </citation>
    <scope>NUCLEOTIDE SEQUENCE</scope>
    <source>
        <strain evidence="9">RCC3387</strain>
    </source>
</reference>
<comment type="subcellular location">
    <subcellularLocation>
        <location evidence="1">Membrane</location>
        <topology evidence="1">Multi-pass membrane protein</topology>
    </subcellularLocation>
</comment>
<feature type="transmembrane region" description="Helical" evidence="8">
    <location>
        <begin position="101"/>
        <end position="123"/>
    </location>
</feature>
<feature type="transmembrane region" description="Helical" evidence="8">
    <location>
        <begin position="37"/>
        <end position="59"/>
    </location>
</feature>
<keyword evidence="3 8" id="KW-0812">Transmembrane</keyword>
<organism evidence="9">
    <name type="scientific">Zooxanthella nutricula</name>
    <dbReference type="NCBI Taxonomy" id="1333877"/>
    <lineage>
        <taxon>Eukaryota</taxon>
        <taxon>Sar</taxon>
        <taxon>Alveolata</taxon>
        <taxon>Dinophyceae</taxon>
        <taxon>Peridiniales</taxon>
        <taxon>Peridiniales incertae sedis</taxon>
        <taxon>Zooxanthella</taxon>
    </lineage>
</organism>
<evidence type="ECO:0000256" key="7">
    <source>
        <dbReference type="SAM" id="MobiDB-lite"/>
    </source>
</evidence>
<dbReference type="PANTHER" id="PTHR31064:SF30">
    <property type="entry name" value="HIGH-AFFINITY POTASSIUM TRANSPORT PROTEIN-RELATED"/>
    <property type="match status" value="1"/>
</dbReference>
<dbReference type="InterPro" id="IPR051143">
    <property type="entry name" value="TrkH_K-transport"/>
</dbReference>
<feature type="compositionally biased region" description="Basic and acidic residues" evidence="7">
    <location>
        <begin position="362"/>
        <end position="371"/>
    </location>
</feature>
<protein>
    <submittedName>
        <fullName evidence="9">Uncharacterized protein</fullName>
    </submittedName>
</protein>
<gene>
    <name evidence="9" type="ORF">BRAN1462_LOCUS28961</name>
</gene>
<dbReference type="GO" id="GO:0008324">
    <property type="term" value="F:monoatomic cation transmembrane transporter activity"/>
    <property type="evidence" value="ECO:0007669"/>
    <property type="project" value="InterPro"/>
</dbReference>
<dbReference type="InterPro" id="IPR003445">
    <property type="entry name" value="Cat_transpt"/>
</dbReference>
<keyword evidence="5" id="KW-0406">Ion transport</keyword>
<evidence type="ECO:0000256" key="2">
    <source>
        <dbReference type="ARBA" id="ARBA00022448"/>
    </source>
</evidence>
<evidence type="ECO:0000313" key="9">
    <source>
        <dbReference type="EMBL" id="CAD9572843.1"/>
    </source>
</evidence>
<name>A0A7S2KEW4_9DINO</name>
<evidence type="ECO:0000256" key="3">
    <source>
        <dbReference type="ARBA" id="ARBA00022692"/>
    </source>
</evidence>
<feature type="transmembrane region" description="Helical" evidence="8">
    <location>
        <begin position="168"/>
        <end position="186"/>
    </location>
</feature>
<evidence type="ECO:0000256" key="4">
    <source>
        <dbReference type="ARBA" id="ARBA00022989"/>
    </source>
</evidence>
<evidence type="ECO:0000256" key="5">
    <source>
        <dbReference type="ARBA" id="ARBA00023065"/>
    </source>
</evidence>
<keyword evidence="4 8" id="KW-1133">Transmembrane helix</keyword>
<keyword evidence="2" id="KW-0813">Transport</keyword>
<dbReference type="GO" id="GO:0030001">
    <property type="term" value="P:metal ion transport"/>
    <property type="evidence" value="ECO:0007669"/>
    <property type="project" value="UniProtKB-ARBA"/>
</dbReference>
<dbReference type="EMBL" id="HBGW01045634">
    <property type="protein sequence ID" value="CAD9572843.1"/>
    <property type="molecule type" value="Transcribed_RNA"/>
</dbReference>
<sequence length="398" mass="44077">MDVPGASCWSSLFLSNSAFHNAGLIPFQSLPYTEPCAVPVLTMVMLLVLLGNTCFPLALRLWTKLARLLARDPRHRRVLELLLRHPRTCYTHMFPSHANRWLMFITPMLIIIQQVSLALAYSVQKEYSDVFDRRTTGQVLLACVFQSVSTRTAGFSVVDLSVVSPSSAFVFCVCMWISVSPVIVLMRSTTRSEGRLLIEYDDEAADIMQLRAAKLQQQHDAGLLRQQMMTFLSDNSVLLVVLLFVALLCEEDATPKEGDRYNDFLPVLFEFCSAYGTVGLSMSGEARSVSGAWTPISKSVIVFVMFLGRLRGLPEAIDPTISLHFDVSRQCGEQALESEDDVASSKNSDTDAEVASDASEEVSDKRSEGRPGRTCSDGRSIATQGSRRTRSHATLART</sequence>
<dbReference type="PANTHER" id="PTHR31064">
    <property type="entry name" value="POTASSIUM TRANSPORT PROTEIN DDB_G0292412-RELATED"/>
    <property type="match status" value="1"/>
</dbReference>
<evidence type="ECO:0000256" key="1">
    <source>
        <dbReference type="ARBA" id="ARBA00004141"/>
    </source>
</evidence>
<feature type="compositionally biased region" description="Acidic residues" evidence="7">
    <location>
        <begin position="350"/>
        <end position="361"/>
    </location>
</feature>
<evidence type="ECO:0000256" key="8">
    <source>
        <dbReference type="SAM" id="Phobius"/>
    </source>
</evidence>
<accession>A0A7S2KEW4</accession>